<protein>
    <submittedName>
        <fullName evidence="2">3'-5' exonuclease</fullName>
    </submittedName>
</protein>
<reference evidence="2 3" key="1">
    <citation type="journal article" date="2012" name="J. Virol.">
        <title>Sequence and structural characterization of great salt lake bacteriophage CW02, a member of the T7-like supergroup.</title>
        <authorList>
            <person name="Shen P.S."/>
            <person name="Domek M.J."/>
            <person name="Sanz-Garcia E."/>
            <person name="Makaju A."/>
            <person name="Taylor R.M."/>
            <person name="Hoggan R."/>
            <person name="Culumber M.D."/>
            <person name="Oberg C.J."/>
            <person name="Breakwell D.P."/>
            <person name="Prince J.T."/>
            <person name="Belnap D.M."/>
        </authorList>
    </citation>
    <scope>NUCLEOTIDE SEQUENCE [LARGE SCALE GENOMIC DNA]</scope>
</reference>
<keyword evidence="2" id="KW-0269">Exonuclease</keyword>
<organism evidence="2 3">
    <name type="scientific">Salinivibrio phage CW02</name>
    <dbReference type="NCBI Taxonomy" id="1161935"/>
    <lineage>
        <taxon>Viruses</taxon>
        <taxon>Duplodnaviria</taxon>
        <taxon>Heunggongvirae</taxon>
        <taxon>Uroviricota</taxon>
        <taxon>Caudoviricetes</taxon>
        <taxon>Zobellviridae</taxon>
        <taxon>Salinovirus</taxon>
        <taxon>Salinovirus utanense</taxon>
    </lineage>
</organism>
<keyword evidence="2" id="KW-0540">Nuclease</keyword>
<accession>H9D1F4</accession>
<dbReference type="RefSeq" id="YP_007010541.1">
    <property type="nucleotide sequence ID" value="NC_019540.1"/>
</dbReference>
<keyword evidence="2" id="KW-0378">Hydrolase</keyword>
<dbReference type="InterPro" id="IPR038720">
    <property type="entry name" value="YprB_RNase_H-like_dom"/>
</dbReference>
<dbReference type="InterPro" id="IPR012337">
    <property type="entry name" value="RNaseH-like_sf"/>
</dbReference>
<proteinExistence type="predicted"/>
<evidence type="ECO:0000313" key="2">
    <source>
        <dbReference type="EMBL" id="AFE86196.1"/>
    </source>
</evidence>
<sequence length="256" mass="29705">MKTKTLIIDIETAPTLAYVWRSFKENIGLKQIVENPYIMSFAAKWLDGDEVMYMENRHGDDREVVSAIFNLFDEADLVVAHNAKKFDIPTIRGRGLVLGLKPYSPIKIVDTLLIAKREFRLFQNNLAYIAQLLDCADKEEHKEFPGFELWLQCLKQNDAAWQEMKVYNIQDTLTLEQVYLKMRPYASAHPNVAVKEESAQPLCPKCGSHHIHFRGYYNTNVGKYRKFQCQDCGGWGRTRFTEYPKDIKKELMTNAI</sequence>
<dbReference type="OrthoDB" id="5039at10239"/>
<dbReference type="EMBL" id="JQ446452">
    <property type="protein sequence ID" value="AFE86196.1"/>
    <property type="molecule type" value="Genomic_DNA"/>
</dbReference>
<dbReference type="Pfam" id="PF13482">
    <property type="entry name" value="RNase_H_2"/>
    <property type="match status" value="1"/>
</dbReference>
<feature type="domain" description="YprB ribonuclease H-like" evidence="1">
    <location>
        <begin position="38"/>
        <end position="181"/>
    </location>
</feature>
<dbReference type="Gene3D" id="3.30.420.10">
    <property type="entry name" value="Ribonuclease H-like superfamily/Ribonuclease H"/>
    <property type="match status" value="1"/>
</dbReference>
<evidence type="ECO:0000313" key="3">
    <source>
        <dbReference type="Proteomes" id="UP000004791"/>
    </source>
</evidence>
<dbReference type="InterPro" id="IPR036397">
    <property type="entry name" value="RNaseH_sf"/>
</dbReference>
<dbReference type="KEGG" id="vg:14016715"/>
<dbReference type="Proteomes" id="UP000004791">
    <property type="component" value="Segment"/>
</dbReference>
<evidence type="ECO:0000259" key="1">
    <source>
        <dbReference type="Pfam" id="PF13482"/>
    </source>
</evidence>
<name>H9D1F4_9CAUD</name>
<dbReference type="GeneID" id="14016715"/>
<dbReference type="SUPFAM" id="SSF53098">
    <property type="entry name" value="Ribonuclease H-like"/>
    <property type="match status" value="1"/>
</dbReference>
<dbReference type="GO" id="GO:0004527">
    <property type="term" value="F:exonuclease activity"/>
    <property type="evidence" value="ECO:0007669"/>
    <property type="project" value="UniProtKB-KW"/>
</dbReference>
<keyword evidence="3" id="KW-1185">Reference proteome</keyword>
<dbReference type="GO" id="GO:0003676">
    <property type="term" value="F:nucleic acid binding"/>
    <property type="evidence" value="ECO:0007669"/>
    <property type="project" value="InterPro"/>
</dbReference>